<organism evidence="2 3">
    <name type="scientific">Microbotryum intermedium</name>
    <dbReference type="NCBI Taxonomy" id="269621"/>
    <lineage>
        <taxon>Eukaryota</taxon>
        <taxon>Fungi</taxon>
        <taxon>Dikarya</taxon>
        <taxon>Basidiomycota</taxon>
        <taxon>Pucciniomycotina</taxon>
        <taxon>Microbotryomycetes</taxon>
        <taxon>Microbotryales</taxon>
        <taxon>Microbotryaceae</taxon>
        <taxon>Microbotryum</taxon>
    </lineage>
</organism>
<name>A0A238FMN6_9BASI</name>
<dbReference type="OrthoDB" id="202203at2759"/>
<reference evidence="3" key="1">
    <citation type="submission" date="2016-09" db="EMBL/GenBank/DDBJ databases">
        <authorList>
            <person name="Jeantristanb JTB J.-T."/>
            <person name="Ricardo R."/>
        </authorList>
    </citation>
    <scope>NUCLEOTIDE SEQUENCE [LARGE SCALE GENOMIC DNA]</scope>
</reference>
<proteinExistence type="predicted"/>
<dbReference type="InterPro" id="IPR036188">
    <property type="entry name" value="FAD/NAD-bd_sf"/>
</dbReference>
<dbReference type="PRINTS" id="PR00368">
    <property type="entry name" value="FADPNR"/>
</dbReference>
<accession>A0A238FMN6</accession>
<dbReference type="Proteomes" id="UP000198372">
    <property type="component" value="Unassembled WGS sequence"/>
</dbReference>
<gene>
    <name evidence="2" type="ORF">BQ2448_7556</name>
</gene>
<feature type="domain" description="FAD/NAD(P)-binding" evidence="1">
    <location>
        <begin position="32"/>
        <end position="364"/>
    </location>
</feature>
<dbReference type="GO" id="GO:0004174">
    <property type="term" value="F:electron-transferring-flavoprotein dehydrogenase activity"/>
    <property type="evidence" value="ECO:0007669"/>
    <property type="project" value="TreeGrafter"/>
</dbReference>
<keyword evidence="3" id="KW-1185">Reference proteome</keyword>
<dbReference type="PANTHER" id="PTHR43735:SF11">
    <property type="entry name" value="HYPOTHETICAL OXIDOREDUCTASE (EUROFUNG)"/>
    <property type="match status" value="1"/>
</dbReference>
<dbReference type="EMBL" id="FMSP01000023">
    <property type="protein sequence ID" value="SCV74527.1"/>
    <property type="molecule type" value="Genomic_DNA"/>
</dbReference>
<dbReference type="GO" id="GO:0005737">
    <property type="term" value="C:cytoplasm"/>
    <property type="evidence" value="ECO:0007669"/>
    <property type="project" value="TreeGrafter"/>
</dbReference>
<evidence type="ECO:0000313" key="2">
    <source>
        <dbReference type="EMBL" id="SCV74527.1"/>
    </source>
</evidence>
<dbReference type="STRING" id="269621.A0A238FMN6"/>
<dbReference type="GO" id="GO:0050660">
    <property type="term" value="F:flavin adenine dinucleotide binding"/>
    <property type="evidence" value="ECO:0007669"/>
    <property type="project" value="TreeGrafter"/>
</dbReference>
<evidence type="ECO:0000313" key="3">
    <source>
        <dbReference type="Proteomes" id="UP000198372"/>
    </source>
</evidence>
<dbReference type="Pfam" id="PF07992">
    <property type="entry name" value="Pyr_redox_2"/>
    <property type="match status" value="1"/>
</dbReference>
<sequence length="464" mass="50222">MSSVPTCSAASASASISSSAAAPTSPTTALKNVIVVGASYVGMMAAKELMAKLDGDEGKKDRYRVIVVEKQSHFSHLFAFPRFAIVPSYEHKAFIPLTLPSPHLLRASVSSITAHSSLLLNRPVQLDGDKVTELPFVALVLASGTKLTPPGTMPSEEKTEGVKYLQRVQQELKKAKEVVILGGGAVGVRELVLIPSVEHAQGELVVYCRTKMATDLAILYPEKFVTVVQSRTLMPRFHPQLHELVMKRFTELGIKTVLGSRAVIPQEGFNVEGREGQQIVKTKNGEEIKADYVIESTGQTPNSAYLASFVPSALTSGKYIRVNSSLQVDAQGEKDKGVNKVIERMFAVGDIADSGSWSAPKAARPGMAQATIVANNIEKLLAGESLSSYEIYQPNPAAIHLTLGFAESVIFRNPPSTNPDDVLGSFEGDPVIMMKDDGKKDMGIEGVWERRAPGLVKEEKDYWL</sequence>
<evidence type="ECO:0000259" key="1">
    <source>
        <dbReference type="Pfam" id="PF07992"/>
    </source>
</evidence>
<dbReference type="PANTHER" id="PTHR43735">
    <property type="entry name" value="APOPTOSIS-INDUCING FACTOR 1"/>
    <property type="match status" value="1"/>
</dbReference>
<protein>
    <submittedName>
        <fullName evidence="2">BQ2448_7556 protein</fullName>
    </submittedName>
</protein>
<dbReference type="SUPFAM" id="SSF51905">
    <property type="entry name" value="FAD/NAD(P)-binding domain"/>
    <property type="match status" value="1"/>
</dbReference>
<dbReference type="AlphaFoldDB" id="A0A238FMN6"/>
<dbReference type="Gene3D" id="3.50.50.100">
    <property type="match status" value="1"/>
</dbReference>
<dbReference type="InterPro" id="IPR023753">
    <property type="entry name" value="FAD/NAD-binding_dom"/>
</dbReference>